<evidence type="ECO:0000313" key="5">
    <source>
        <dbReference type="Proteomes" id="UP000583556"/>
    </source>
</evidence>
<dbReference type="FunFam" id="3.40.50.720:FF:000336">
    <property type="entry name" value="Aldehyde reductase"/>
    <property type="match status" value="1"/>
</dbReference>
<organism evidence="4 5">
    <name type="scientific">Novosphingobium olei</name>
    <dbReference type="NCBI Taxonomy" id="2728851"/>
    <lineage>
        <taxon>Bacteria</taxon>
        <taxon>Pseudomonadati</taxon>
        <taxon>Pseudomonadota</taxon>
        <taxon>Alphaproteobacteria</taxon>
        <taxon>Sphingomonadales</taxon>
        <taxon>Sphingomonadaceae</taxon>
        <taxon>Novosphingobium</taxon>
    </lineage>
</organism>
<name>A0A7Y0GAC3_9SPHN</name>
<dbReference type="Pfam" id="PF01370">
    <property type="entry name" value="Epimerase"/>
    <property type="match status" value="1"/>
</dbReference>
<dbReference type="EMBL" id="JABBGM010000006">
    <property type="protein sequence ID" value="NML94910.1"/>
    <property type="molecule type" value="Genomic_DNA"/>
</dbReference>
<protein>
    <submittedName>
        <fullName evidence="4">Aldehyde reductase</fullName>
    </submittedName>
</protein>
<dbReference type="InterPro" id="IPR001509">
    <property type="entry name" value="Epimerase_deHydtase"/>
</dbReference>
<dbReference type="GO" id="GO:0016616">
    <property type="term" value="F:oxidoreductase activity, acting on the CH-OH group of donors, NAD or NADP as acceptor"/>
    <property type="evidence" value="ECO:0007669"/>
    <property type="project" value="TreeGrafter"/>
</dbReference>
<feature type="domain" description="NAD-dependent epimerase/dehydratase" evidence="3">
    <location>
        <begin position="5"/>
        <end position="240"/>
    </location>
</feature>
<dbReference type="InterPro" id="IPR036291">
    <property type="entry name" value="NAD(P)-bd_dom_sf"/>
</dbReference>
<evidence type="ECO:0000256" key="2">
    <source>
        <dbReference type="ARBA" id="ARBA00023445"/>
    </source>
</evidence>
<dbReference type="PANTHER" id="PTHR10366:SF564">
    <property type="entry name" value="STEROL-4-ALPHA-CARBOXYLATE 3-DEHYDROGENASE, DECARBOXYLATING"/>
    <property type="match status" value="1"/>
</dbReference>
<keyword evidence="1" id="KW-0560">Oxidoreductase</keyword>
<dbReference type="PANTHER" id="PTHR10366">
    <property type="entry name" value="NAD DEPENDENT EPIMERASE/DEHYDRATASE"/>
    <property type="match status" value="1"/>
</dbReference>
<evidence type="ECO:0000259" key="3">
    <source>
        <dbReference type="Pfam" id="PF01370"/>
    </source>
</evidence>
<gene>
    <name evidence="4" type="ORF">HHL27_14645</name>
</gene>
<dbReference type="InterPro" id="IPR050425">
    <property type="entry name" value="NAD(P)_dehydrat-like"/>
</dbReference>
<sequence>MTQTVLVTGGSGYIAGFLIRQLLDAGWTVHTTVRSLSREAELRLVLGGTKETLRFFAADLTSDAGWDDAAAGCTHVAHVASPFPLHVPKDPEELVGPARDGALRALCAAKKAGVKRFVQTSSFAAVGYGHPAGRYVAGQVFTEADWTDLSNPNVAPYMRSKTVAERAARDWIAAEGEGMEYVSVNPVAVLGPVTNGDLSTSIELVKQLLEGAIPALPDVGFGIVDVRDVADLHVRALNQPGLNGERFLATGPFLTFAEIAAVLKRRLGHEARKVPTRRLPDFVVKIGALFSPSLKQIAGELGKVRAGTSAHAQQRVGWTLHPVEETIVDTARSLIDLKIVKV</sequence>
<comment type="similarity">
    <text evidence="2">Belongs to the NAD(P)-dependent epimerase/dehydratase family. Dihydroflavonol-4-reductase subfamily.</text>
</comment>
<dbReference type="RefSeq" id="WP_169494187.1">
    <property type="nucleotide sequence ID" value="NZ_JABBGM010000006.1"/>
</dbReference>
<proteinExistence type="inferred from homology"/>
<dbReference type="CDD" id="cd05227">
    <property type="entry name" value="AR_SDR_e"/>
    <property type="match status" value="1"/>
</dbReference>
<evidence type="ECO:0000313" key="4">
    <source>
        <dbReference type="EMBL" id="NML94910.1"/>
    </source>
</evidence>
<reference evidence="4 5" key="1">
    <citation type="submission" date="2020-04" db="EMBL/GenBank/DDBJ databases">
        <title>Novosphingobium sp. TW-4 isolated from soil.</title>
        <authorList>
            <person name="Dahal R.H."/>
            <person name="Chaudhary D.K."/>
        </authorList>
    </citation>
    <scope>NUCLEOTIDE SEQUENCE [LARGE SCALE GENOMIC DNA]</scope>
    <source>
        <strain evidence="4 5">TW-4</strain>
    </source>
</reference>
<accession>A0A7Y0GAC3</accession>
<dbReference type="SUPFAM" id="SSF51735">
    <property type="entry name" value="NAD(P)-binding Rossmann-fold domains"/>
    <property type="match status" value="1"/>
</dbReference>
<dbReference type="Proteomes" id="UP000583556">
    <property type="component" value="Unassembled WGS sequence"/>
</dbReference>
<dbReference type="AlphaFoldDB" id="A0A7Y0GAC3"/>
<keyword evidence="5" id="KW-1185">Reference proteome</keyword>
<comment type="caution">
    <text evidence="4">The sequence shown here is derived from an EMBL/GenBank/DDBJ whole genome shotgun (WGS) entry which is preliminary data.</text>
</comment>
<dbReference type="Gene3D" id="3.40.50.720">
    <property type="entry name" value="NAD(P)-binding Rossmann-like Domain"/>
    <property type="match status" value="1"/>
</dbReference>
<evidence type="ECO:0000256" key="1">
    <source>
        <dbReference type="ARBA" id="ARBA00023002"/>
    </source>
</evidence>